<reference evidence="1 2" key="1">
    <citation type="journal article" date="2023" name="Genome Announc.">
        <title>Pan-Genome Analyses of the Genus Cohnella and Proposal of the Novel Species Cohnella silvisoli sp. nov., Isolated from Forest Soil.</title>
        <authorList>
            <person name="Wang C."/>
            <person name="Mao L."/>
            <person name="Bao G."/>
            <person name="Zhu H."/>
        </authorList>
    </citation>
    <scope>NUCLEOTIDE SEQUENCE [LARGE SCALE GENOMIC DNA]</scope>
    <source>
        <strain evidence="1 2">NL03-T5-1</strain>
    </source>
</reference>
<comment type="caution">
    <text evidence="1">The sequence shown here is derived from an EMBL/GenBank/DDBJ whole genome shotgun (WGS) entry which is preliminary data.</text>
</comment>
<dbReference type="Proteomes" id="UP001493487">
    <property type="component" value="Unassembled WGS sequence"/>
</dbReference>
<dbReference type="RefSeq" id="WP_232187364.1">
    <property type="nucleotide sequence ID" value="NZ_JAIOAP010000012.1"/>
</dbReference>
<organism evidence="1 2">
    <name type="scientific">Cohnella silvisoli</name>
    <dbReference type="NCBI Taxonomy" id="2873699"/>
    <lineage>
        <taxon>Bacteria</taxon>
        <taxon>Bacillati</taxon>
        <taxon>Bacillota</taxon>
        <taxon>Bacilli</taxon>
        <taxon>Bacillales</taxon>
        <taxon>Paenibacillaceae</taxon>
        <taxon>Cohnella</taxon>
    </lineage>
</organism>
<evidence type="ECO:0000313" key="2">
    <source>
        <dbReference type="Proteomes" id="UP001493487"/>
    </source>
</evidence>
<protein>
    <submittedName>
        <fullName evidence="1">Uncharacterized protein</fullName>
    </submittedName>
</protein>
<dbReference type="EMBL" id="JASKHM010000014">
    <property type="protein sequence ID" value="MEQ4485202.1"/>
    <property type="molecule type" value="Genomic_DNA"/>
</dbReference>
<sequence>MAAKKTIRKAVCNVCGEQANAWYVGGKHSCGGKYEAADVAKEVITGEFTFVRSYGNVVYLRHVETERDVKIYTVDLLKVLAGRTIGLLTLTESKRGDQPCWKAEEAAGA</sequence>
<accession>A0ABV1KYV5</accession>
<proteinExistence type="predicted"/>
<keyword evidence="2" id="KW-1185">Reference proteome</keyword>
<gene>
    <name evidence="1" type="ORF">QJS35_22705</name>
</gene>
<name>A0ABV1KYV5_9BACL</name>
<evidence type="ECO:0000313" key="1">
    <source>
        <dbReference type="EMBL" id="MEQ4485202.1"/>
    </source>
</evidence>